<evidence type="ECO:0000313" key="9">
    <source>
        <dbReference type="EMBL" id="BDR52145.1"/>
    </source>
</evidence>
<sequence length="189" mass="20945">MAEREVHDSGVAEGGELDEAQGTASKAEKQKDNRVVAESIEATMAQEDEDEQSEDSADTAGKKSKADGREDIDNESDDEYGISMDKVEAVLNQSVDAKHMTPQMRRIVQRQAENSKRVEETIKGTKANPRWFVPLFVTLMLLGLAWIVVYYIAASMGHQSFPIPGIGQWNLLVGFAILLLGFLLTMGWR</sequence>
<keyword evidence="4 7" id="KW-1133">Transmembrane helix</keyword>
<feature type="compositionally biased region" description="Basic and acidic residues" evidence="8">
    <location>
        <begin position="60"/>
        <end position="71"/>
    </location>
</feature>
<feature type="region of interest" description="Disordered" evidence="8">
    <location>
        <begin position="1"/>
        <end position="79"/>
    </location>
</feature>
<feature type="transmembrane region" description="Helical" evidence="7">
    <location>
        <begin position="166"/>
        <end position="188"/>
    </location>
</feature>
<evidence type="ECO:0000256" key="4">
    <source>
        <dbReference type="ARBA" id="ARBA00022989"/>
    </source>
</evidence>
<reference evidence="9 10" key="1">
    <citation type="journal article" date="2023" name="Microbiol. Spectr.">
        <title>Symbiosis of Carpenter Bees with Uncharacterized Lactic Acid Bacteria Showing NAD Auxotrophy.</title>
        <authorList>
            <person name="Kawasaki S."/>
            <person name="Ozawa K."/>
            <person name="Mori T."/>
            <person name="Yamamoto A."/>
            <person name="Ito M."/>
            <person name="Ohkuma M."/>
            <person name="Sakamoto M."/>
            <person name="Matsutani M."/>
        </authorList>
    </citation>
    <scope>NUCLEOTIDE SEQUENCE [LARGE SCALE GENOMIC DNA]</scope>
    <source>
        <strain evidence="9 10">Kim37-2</strain>
    </source>
</reference>
<gene>
    <name evidence="7 9" type="primary">crgA</name>
    <name evidence="9" type="ORF">KIM372_00520</name>
</gene>
<evidence type="ECO:0000256" key="5">
    <source>
        <dbReference type="ARBA" id="ARBA00023136"/>
    </source>
</evidence>
<name>A0ABM8B5N2_9BIFI</name>
<evidence type="ECO:0000256" key="1">
    <source>
        <dbReference type="ARBA" id="ARBA00022475"/>
    </source>
</evidence>
<dbReference type="Pfam" id="PF06781">
    <property type="entry name" value="CrgA"/>
    <property type="match status" value="1"/>
</dbReference>
<evidence type="ECO:0000256" key="2">
    <source>
        <dbReference type="ARBA" id="ARBA00022618"/>
    </source>
</evidence>
<evidence type="ECO:0000256" key="7">
    <source>
        <dbReference type="HAMAP-Rule" id="MF_00631"/>
    </source>
</evidence>
<keyword evidence="6 7" id="KW-0131">Cell cycle</keyword>
<evidence type="ECO:0000256" key="3">
    <source>
        <dbReference type="ARBA" id="ARBA00022692"/>
    </source>
</evidence>
<comment type="subcellular location">
    <subcellularLocation>
        <location evidence="7">Cell membrane</location>
        <topology evidence="7">Multi-pass membrane protein</topology>
    </subcellularLocation>
</comment>
<keyword evidence="1 7" id="KW-1003">Cell membrane</keyword>
<dbReference type="Proteomes" id="UP001321766">
    <property type="component" value="Chromosome"/>
</dbReference>
<comment type="similarity">
    <text evidence="7">Belongs to the CrgA family.</text>
</comment>
<feature type="compositionally biased region" description="Basic and acidic residues" evidence="8">
    <location>
        <begin position="26"/>
        <end position="35"/>
    </location>
</feature>
<evidence type="ECO:0000256" key="8">
    <source>
        <dbReference type="SAM" id="MobiDB-lite"/>
    </source>
</evidence>
<evidence type="ECO:0000313" key="10">
    <source>
        <dbReference type="Proteomes" id="UP001321766"/>
    </source>
</evidence>
<keyword evidence="2 7" id="KW-0132">Cell division</keyword>
<accession>A0ABM8B5N2</accession>
<keyword evidence="5 7" id="KW-0472">Membrane</keyword>
<feature type="compositionally biased region" description="Acidic residues" evidence="8">
    <location>
        <begin position="46"/>
        <end position="57"/>
    </location>
</feature>
<dbReference type="GO" id="GO:0051301">
    <property type="term" value="P:cell division"/>
    <property type="evidence" value="ECO:0007669"/>
    <property type="project" value="UniProtKB-KW"/>
</dbReference>
<keyword evidence="3 7" id="KW-0812">Transmembrane</keyword>
<feature type="compositionally biased region" description="Basic and acidic residues" evidence="8">
    <location>
        <begin position="1"/>
        <end position="10"/>
    </location>
</feature>
<feature type="transmembrane region" description="Helical" evidence="7">
    <location>
        <begin position="131"/>
        <end position="154"/>
    </location>
</feature>
<dbReference type="EMBL" id="AP026798">
    <property type="protein sequence ID" value="BDR52145.1"/>
    <property type="molecule type" value="Genomic_DNA"/>
</dbReference>
<evidence type="ECO:0000256" key="6">
    <source>
        <dbReference type="ARBA" id="ARBA00023306"/>
    </source>
</evidence>
<proteinExistence type="inferred from homology"/>
<dbReference type="InterPro" id="IPR009619">
    <property type="entry name" value="CrgA"/>
</dbReference>
<protein>
    <recommendedName>
        <fullName evidence="7">Cell division protein CrgA</fullName>
    </recommendedName>
</protein>
<dbReference type="NCBIfam" id="NF002593">
    <property type="entry name" value="PRK02251.1-2"/>
    <property type="match status" value="1"/>
</dbReference>
<keyword evidence="10" id="KW-1185">Reference proteome</keyword>
<dbReference type="HAMAP" id="MF_00631">
    <property type="entry name" value="CrgA"/>
    <property type="match status" value="1"/>
</dbReference>
<comment type="function">
    <text evidence="7">Involved in cell division.</text>
</comment>
<organism evidence="9 10">
    <name type="scientific">Bombiscardovia nodaiensis</name>
    <dbReference type="NCBI Taxonomy" id="2932181"/>
    <lineage>
        <taxon>Bacteria</taxon>
        <taxon>Bacillati</taxon>
        <taxon>Actinomycetota</taxon>
        <taxon>Actinomycetes</taxon>
        <taxon>Bifidobacteriales</taxon>
        <taxon>Bifidobacteriaceae</taxon>
        <taxon>Bombiscardovia</taxon>
    </lineage>
</organism>